<comment type="caution">
    <text evidence="1">The sequence shown here is derived from an EMBL/GenBank/DDBJ whole genome shotgun (WGS) entry which is preliminary data.</text>
</comment>
<dbReference type="EMBL" id="JACAPU010000027">
    <property type="protein sequence ID" value="NWB49318.1"/>
    <property type="molecule type" value="Genomic_DNA"/>
</dbReference>
<evidence type="ECO:0000313" key="1">
    <source>
        <dbReference type="EMBL" id="NWB49318.1"/>
    </source>
</evidence>
<evidence type="ECO:0000313" key="2">
    <source>
        <dbReference type="Proteomes" id="UP000582981"/>
    </source>
</evidence>
<dbReference type="Proteomes" id="UP000582981">
    <property type="component" value="Unassembled WGS sequence"/>
</dbReference>
<dbReference type="RefSeq" id="WP_100942505.1">
    <property type="nucleotide sequence ID" value="NZ_JACAPU010000027.1"/>
</dbReference>
<sequence length="67" mass="7757">MFGTAHQQRFKLILNAFEHELHMLGFKGNEGLNQPYRIDIERVSKRDLKSQAFRDATSLPQSSQVQP</sequence>
<reference evidence="1 2" key="1">
    <citation type="submission" date="2020-04" db="EMBL/GenBank/DDBJ databases">
        <title>Molecular characterization of pseudomonads from Agaricus bisporus reveal novel blotch 2 pathogens in Western Europe.</title>
        <authorList>
            <person name="Taparia T."/>
            <person name="Krijger M."/>
            <person name="Haynes E."/>
            <person name="Elpinstone J.G."/>
            <person name="Noble R."/>
            <person name="Van Der Wolf J."/>
        </authorList>
    </citation>
    <scope>NUCLEOTIDE SEQUENCE [LARGE SCALE GENOMIC DNA]</scope>
    <source>
        <strain evidence="1 2">F1001</strain>
    </source>
</reference>
<accession>A0A7Y8BN52</accession>
<dbReference type="AlphaFoldDB" id="A0A7Y8BN52"/>
<organism evidence="1 2">
    <name type="scientific">Pseudomonas gingeri</name>
    <dbReference type="NCBI Taxonomy" id="117681"/>
    <lineage>
        <taxon>Bacteria</taxon>
        <taxon>Pseudomonadati</taxon>
        <taxon>Pseudomonadota</taxon>
        <taxon>Gammaproteobacteria</taxon>
        <taxon>Pseudomonadales</taxon>
        <taxon>Pseudomonadaceae</taxon>
        <taxon>Pseudomonas</taxon>
    </lineage>
</organism>
<proteinExistence type="predicted"/>
<gene>
    <name evidence="1" type="ORF">HX829_22805</name>
</gene>
<protein>
    <submittedName>
        <fullName evidence="1">Uncharacterized protein</fullName>
    </submittedName>
</protein>
<name>A0A7Y8BN52_9PSED</name>